<evidence type="ECO:0000313" key="1">
    <source>
        <dbReference type="EMBL" id="CAE6451038.1"/>
    </source>
</evidence>
<proteinExistence type="predicted"/>
<name>A0A8H3B9G2_9AGAM</name>
<gene>
    <name evidence="1" type="ORF">RDB_LOCUS49795</name>
</gene>
<organism evidence="1 2">
    <name type="scientific">Rhizoctonia solani</name>
    <dbReference type="NCBI Taxonomy" id="456999"/>
    <lineage>
        <taxon>Eukaryota</taxon>
        <taxon>Fungi</taxon>
        <taxon>Dikarya</taxon>
        <taxon>Basidiomycota</taxon>
        <taxon>Agaricomycotina</taxon>
        <taxon>Agaricomycetes</taxon>
        <taxon>Cantharellales</taxon>
        <taxon>Ceratobasidiaceae</taxon>
        <taxon>Rhizoctonia</taxon>
    </lineage>
</organism>
<accession>A0A8H3B9G2</accession>
<dbReference type="EMBL" id="CAJMXA010001094">
    <property type="protein sequence ID" value="CAE6451038.1"/>
    <property type="molecule type" value="Genomic_DNA"/>
</dbReference>
<dbReference type="AlphaFoldDB" id="A0A8H3B9G2"/>
<sequence length="115" mass="13296">MWNFSDLQAYLLAQAETALDDVGKIEFAKEFNMKKWLLPAYLNLCRRSTPPTTDEATKLGVHSLLMVFRLREHYLWFHLGDVQSDLQIQPPGLTSTDDTLENRLKRWVDGGCQPE</sequence>
<reference evidence="1" key="1">
    <citation type="submission" date="2021-01" db="EMBL/GenBank/DDBJ databases">
        <authorList>
            <person name="Kaushik A."/>
        </authorList>
    </citation>
    <scope>NUCLEOTIDE SEQUENCE</scope>
    <source>
        <strain evidence="1">AG6-10EEA</strain>
    </source>
</reference>
<comment type="caution">
    <text evidence="1">The sequence shown here is derived from an EMBL/GenBank/DDBJ whole genome shotgun (WGS) entry which is preliminary data.</text>
</comment>
<dbReference type="Proteomes" id="UP000663853">
    <property type="component" value="Unassembled WGS sequence"/>
</dbReference>
<protein>
    <submittedName>
        <fullName evidence="1">Uncharacterized protein</fullName>
    </submittedName>
</protein>
<evidence type="ECO:0000313" key="2">
    <source>
        <dbReference type="Proteomes" id="UP000663853"/>
    </source>
</evidence>